<accession>A0AA95SMB8</accession>
<protein>
    <submittedName>
        <fullName evidence="3">Uncharacterized protein</fullName>
    </submittedName>
</protein>
<evidence type="ECO:0000313" key="4">
    <source>
        <dbReference type="Proteomes" id="UP001177769"/>
    </source>
</evidence>
<keyword evidence="1" id="KW-1133">Transmembrane helix</keyword>
<proteinExistence type="predicted"/>
<dbReference type="AlphaFoldDB" id="A0AA95SMB8"/>
<dbReference type="Proteomes" id="UP001177769">
    <property type="component" value="Chromosome"/>
</dbReference>
<gene>
    <name evidence="3" type="ORF">PFX98_13650</name>
</gene>
<evidence type="ECO:0000256" key="2">
    <source>
        <dbReference type="SAM" id="SignalP"/>
    </source>
</evidence>
<sequence length="67" mass="7584">MPFFRYALLVLLMLMATTGFAHAYIDGGSAHLIIQGLIAAAVGALYYLRNPKEIWRAIKRRFGRDRS</sequence>
<reference evidence="3" key="1">
    <citation type="submission" date="2023-01" db="EMBL/GenBank/DDBJ databases">
        <title>Whole genome sequence of Paucibacter sp. S2-9 isolated from pond sediment.</title>
        <authorList>
            <person name="Jung J.Y."/>
        </authorList>
    </citation>
    <scope>NUCLEOTIDE SEQUENCE</scope>
    <source>
        <strain evidence="3">S2-9</strain>
    </source>
</reference>
<feature type="transmembrane region" description="Helical" evidence="1">
    <location>
        <begin position="33"/>
        <end position="49"/>
    </location>
</feature>
<feature type="chain" id="PRO_5041653968" evidence="2">
    <location>
        <begin position="24"/>
        <end position="67"/>
    </location>
</feature>
<dbReference type="EMBL" id="CP116346">
    <property type="protein sequence ID" value="WIT09980.1"/>
    <property type="molecule type" value="Genomic_DNA"/>
</dbReference>
<evidence type="ECO:0000313" key="3">
    <source>
        <dbReference type="EMBL" id="WIT09980.1"/>
    </source>
</evidence>
<dbReference type="RefSeq" id="WP_285231050.1">
    <property type="nucleotide sequence ID" value="NZ_CP116346.1"/>
</dbReference>
<keyword evidence="1" id="KW-0472">Membrane</keyword>
<feature type="signal peptide" evidence="2">
    <location>
        <begin position="1"/>
        <end position="23"/>
    </location>
</feature>
<keyword evidence="4" id="KW-1185">Reference proteome</keyword>
<keyword evidence="1" id="KW-0812">Transmembrane</keyword>
<evidence type="ECO:0000256" key="1">
    <source>
        <dbReference type="SAM" id="Phobius"/>
    </source>
</evidence>
<name>A0AA95SMB8_9BURK</name>
<organism evidence="3 4">
    <name type="scientific">Paucibacter sediminis</name>
    <dbReference type="NCBI Taxonomy" id="3019553"/>
    <lineage>
        <taxon>Bacteria</taxon>
        <taxon>Pseudomonadati</taxon>
        <taxon>Pseudomonadota</taxon>
        <taxon>Betaproteobacteria</taxon>
        <taxon>Burkholderiales</taxon>
        <taxon>Sphaerotilaceae</taxon>
        <taxon>Roseateles</taxon>
    </lineage>
</organism>
<dbReference type="KEGG" id="pais:PFX98_13650"/>
<keyword evidence="2" id="KW-0732">Signal</keyword>